<dbReference type="KEGG" id="sdn:Sden_2028"/>
<evidence type="ECO:0000256" key="1">
    <source>
        <dbReference type="ARBA" id="ARBA00008061"/>
    </source>
</evidence>
<dbReference type="PANTHER" id="PTHR10357">
    <property type="entry name" value="ALPHA-AMYLASE FAMILY MEMBER"/>
    <property type="match status" value="1"/>
</dbReference>
<accession>Q12ML5</accession>
<feature type="domain" description="Glycosyl hydrolase family 13 catalytic" evidence="4">
    <location>
        <begin position="14"/>
        <end position="403"/>
    </location>
</feature>
<dbReference type="InterPro" id="IPR045857">
    <property type="entry name" value="O16G_dom_2"/>
</dbReference>
<keyword evidence="2" id="KW-0378">Hydrolase</keyword>
<dbReference type="AlphaFoldDB" id="Q12ML5"/>
<evidence type="ECO:0000313" key="6">
    <source>
        <dbReference type="Proteomes" id="UP000001982"/>
    </source>
</evidence>
<dbReference type="SUPFAM" id="SSF51011">
    <property type="entry name" value="Glycosyl hydrolase domain"/>
    <property type="match status" value="1"/>
</dbReference>
<dbReference type="eggNOG" id="COG0366">
    <property type="taxonomic scope" value="Bacteria"/>
</dbReference>
<dbReference type="STRING" id="318161.Sden_2028"/>
<dbReference type="CDD" id="cd11330">
    <property type="entry name" value="AmyAc_OligoGlu"/>
    <property type="match status" value="1"/>
</dbReference>
<evidence type="ECO:0000256" key="2">
    <source>
        <dbReference type="ARBA" id="ARBA00022801"/>
    </source>
</evidence>
<evidence type="ECO:0000256" key="3">
    <source>
        <dbReference type="ARBA" id="ARBA00023295"/>
    </source>
</evidence>
<protein>
    <submittedName>
        <fullName evidence="5">Alpha amylase, catalytic region</fullName>
    </submittedName>
</protein>
<dbReference type="FunFam" id="3.90.400.10:FF:000002">
    <property type="entry name" value="Sucrose isomerase"/>
    <property type="match status" value="1"/>
</dbReference>
<dbReference type="Gene3D" id="3.90.400.10">
    <property type="entry name" value="Oligo-1,6-glucosidase, Domain 2"/>
    <property type="match status" value="1"/>
</dbReference>
<dbReference type="SUPFAM" id="SSF51445">
    <property type="entry name" value="(Trans)glycosidases"/>
    <property type="match status" value="1"/>
</dbReference>
<dbReference type="Proteomes" id="UP000001982">
    <property type="component" value="Chromosome"/>
</dbReference>
<evidence type="ECO:0000313" key="5">
    <source>
        <dbReference type="EMBL" id="ABE55311.1"/>
    </source>
</evidence>
<dbReference type="SMART" id="SM00642">
    <property type="entry name" value="Aamy"/>
    <property type="match status" value="1"/>
</dbReference>
<proteinExistence type="inferred from homology"/>
<dbReference type="PANTHER" id="PTHR10357:SF179">
    <property type="entry name" value="NEUTRAL AND BASIC AMINO ACID TRANSPORT PROTEIN RBAT"/>
    <property type="match status" value="1"/>
</dbReference>
<name>Q12ML5_SHEDO</name>
<reference evidence="5 6" key="1">
    <citation type="submission" date="2006-03" db="EMBL/GenBank/DDBJ databases">
        <title>Complete sequence of Shewanella denitrificans OS217.</title>
        <authorList>
            <consortium name="US DOE Joint Genome Institute"/>
            <person name="Copeland A."/>
            <person name="Lucas S."/>
            <person name="Lapidus A."/>
            <person name="Barry K."/>
            <person name="Detter J.C."/>
            <person name="Glavina del Rio T."/>
            <person name="Hammon N."/>
            <person name="Israni S."/>
            <person name="Dalin E."/>
            <person name="Tice H."/>
            <person name="Pitluck S."/>
            <person name="Brettin T."/>
            <person name="Bruce D."/>
            <person name="Han C."/>
            <person name="Tapia R."/>
            <person name="Gilna P."/>
            <person name="Kiss H."/>
            <person name="Schmutz J."/>
            <person name="Larimer F."/>
            <person name="Land M."/>
            <person name="Hauser L."/>
            <person name="Kyrpides N."/>
            <person name="Lykidis A."/>
            <person name="Richardson P."/>
        </authorList>
    </citation>
    <scope>NUCLEOTIDE SEQUENCE [LARGE SCALE GENOMIC DNA]</scope>
    <source>
        <strain evidence="6">OS217 / ATCC BAA-1090 / DSM 15013</strain>
    </source>
</reference>
<dbReference type="InterPro" id="IPR006047">
    <property type="entry name" value="GH13_cat_dom"/>
</dbReference>
<comment type="similarity">
    <text evidence="1">Belongs to the glycosyl hydrolase 13 family.</text>
</comment>
<dbReference type="RefSeq" id="WP_011496467.1">
    <property type="nucleotide sequence ID" value="NC_007954.1"/>
</dbReference>
<dbReference type="OrthoDB" id="9805159at2"/>
<sequence>MGQLSWWRGGVIYQVYPRSLMDANDDGIGDLQGIIQKLDYIASLNVDAIWISPFFKSPMKDFGYDISDYRAIDPLFGTMEDFDSLIETAHGLGLKIIIDQVLSHTSDEHAWFEQSRQNRTNDKADWYVWADPKEDGTAPNNWLAIFGGCAWEWEPRRQQYYLHNFLKSQPDLNFHCEAAREAVLSNVEFWLKKGVDGFRLDAITFCYHDEQLRDNPAKPKDKRQGRGFSEDNPYAYQYHYYNNTRPQTLSFIEQLRALIDRYPGTVTLGEVSSEDSLATMAEYTRGDKRLHMAYSFELLTKDYSAGYIRQTVEELEVSIGDGWPCWAIGNHDVERVASRWSQGEAKLGQVKMLNAMLGSLRGSICSYQGEELGLTEADIPFEQLQDPFGLAFWPMFKGRDGCRTPMPWTDTKTDSATHSGFSKATPWLPVAEAHLPLAVEKQEADSDSALHSYRQFMQWRKQQVALLDGSIAFLDIKAPMLAFVRQHQQQTLLVMFNLSPEPQSISLAELMLVNPQLAGVKGVKSQSEHGLSMAKQDETGRELTFEGFDVFYAQVEC</sequence>
<dbReference type="GO" id="GO:0004556">
    <property type="term" value="F:alpha-amylase activity"/>
    <property type="evidence" value="ECO:0007669"/>
    <property type="project" value="TreeGrafter"/>
</dbReference>
<dbReference type="GO" id="GO:0009313">
    <property type="term" value="P:oligosaccharide catabolic process"/>
    <property type="evidence" value="ECO:0007669"/>
    <property type="project" value="TreeGrafter"/>
</dbReference>
<gene>
    <name evidence="5" type="ordered locus">Sden_2028</name>
</gene>
<dbReference type="InterPro" id="IPR013780">
    <property type="entry name" value="Glyco_hydro_b"/>
</dbReference>
<keyword evidence="3" id="KW-0326">Glycosidase</keyword>
<dbReference type="InterPro" id="IPR017853">
    <property type="entry name" value="GH"/>
</dbReference>
<dbReference type="HOGENOM" id="CLU_006462_2_3_6"/>
<dbReference type="Gene3D" id="3.20.20.80">
    <property type="entry name" value="Glycosidases"/>
    <property type="match status" value="2"/>
</dbReference>
<keyword evidence="6" id="KW-1185">Reference proteome</keyword>
<dbReference type="Gene3D" id="2.60.40.1180">
    <property type="entry name" value="Golgi alpha-mannosidase II"/>
    <property type="match status" value="1"/>
</dbReference>
<dbReference type="CAZy" id="GH13">
    <property type="family name" value="Glycoside Hydrolase Family 13"/>
</dbReference>
<organism evidence="5 6">
    <name type="scientific">Shewanella denitrificans (strain OS217 / ATCC BAA-1090 / DSM 15013)</name>
    <dbReference type="NCBI Taxonomy" id="318161"/>
    <lineage>
        <taxon>Bacteria</taxon>
        <taxon>Pseudomonadati</taxon>
        <taxon>Pseudomonadota</taxon>
        <taxon>Gammaproteobacteria</taxon>
        <taxon>Alteromonadales</taxon>
        <taxon>Shewanellaceae</taxon>
        <taxon>Shewanella</taxon>
    </lineage>
</organism>
<dbReference type="EMBL" id="CP000302">
    <property type="protein sequence ID" value="ABE55311.1"/>
    <property type="molecule type" value="Genomic_DNA"/>
</dbReference>
<dbReference type="FunFam" id="3.20.20.80:FF:000064">
    <property type="entry name" value="Oligo-1,6-glucosidase"/>
    <property type="match status" value="1"/>
</dbReference>
<evidence type="ECO:0000259" key="4">
    <source>
        <dbReference type="SMART" id="SM00642"/>
    </source>
</evidence>
<dbReference type="Pfam" id="PF00128">
    <property type="entry name" value="Alpha-amylase"/>
    <property type="match status" value="1"/>
</dbReference>